<dbReference type="InterPro" id="IPR016187">
    <property type="entry name" value="CTDL_fold"/>
</dbReference>
<reference evidence="4" key="1">
    <citation type="journal article" date="2020" name="Nature">
        <title>Giant virus diversity and host interactions through global metagenomics.</title>
        <authorList>
            <person name="Schulz F."/>
            <person name="Roux S."/>
            <person name="Paez-Espino D."/>
            <person name="Jungbluth S."/>
            <person name="Walsh D.A."/>
            <person name="Denef V.J."/>
            <person name="McMahon K.D."/>
            <person name="Konstantinidis K.T."/>
            <person name="Eloe-Fadrosh E.A."/>
            <person name="Kyrpides N.C."/>
            <person name="Woyke T."/>
        </authorList>
    </citation>
    <scope>NUCLEOTIDE SEQUENCE</scope>
    <source>
        <strain evidence="4">GVMAG-M-3300023174-5</strain>
    </source>
</reference>
<dbReference type="SUPFAM" id="SSF56436">
    <property type="entry name" value="C-type lectin-like"/>
    <property type="match status" value="1"/>
</dbReference>
<dbReference type="Gene3D" id="3.10.100.10">
    <property type="entry name" value="Mannose-Binding Protein A, subunit A"/>
    <property type="match status" value="1"/>
</dbReference>
<dbReference type="GO" id="GO:0007155">
    <property type="term" value="P:cell adhesion"/>
    <property type="evidence" value="ECO:0007669"/>
    <property type="project" value="InterPro"/>
</dbReference>
<feature type="transmembrane region" description="Helical" evidence="2">
    <location>
        <begin position="65"/>
        <end position="89"/>
    </location>
</feature>
<name>A0A6C0DSV0_9ZZZZ</name>
<accession>A0A6C0DSV0</accession>
<feature type="transmembrane region" description="Helical" evidence="2">
    <location>
        <begin position="21"/>
        <end position="45"/>
    </location>
</feature>
<protein>
    <recommendedName>
        <fullName evidence="3">Link domain-containing protein</fullName>
    </recommendedName>
</protein>
<evidence type="ECO:0000256" key="2">
    <source>
        <dbReference type="SAM" id="Phobius"/>
    </source>
</evidence>
<proteinExistence type="predicted"/>
<evidence type="ECO:0000313" key="4">
    <source>
        <dbReference type="EMBL" id="QHT19664.1"/>
    </source>
</evidence>
<keyword evidence="1" id="KW-1015">Disulfide bond</keyword>
<dbReference type="InterPro" id="IPR000538">
    <property type="entry name" value="Link_dom"/>
</dbReference>
<dbReference type="InterPro" id="IPR016186">
    <property type="entry name" value="C-type_lectin-like/link_sf"/>
</dbReference>
<sequence>MEVSPNSTTQPLNMYDYINSYFMNPMVFTTLVLIIIIIVLISVSLGNSSNQATSNTSDSGNDNSIQIYGIIGISLFIVLIIVNGLQYFFGMDIYASIKNIFYGTPEIDIKVIPDQQIVNQGSSPIPEIQAIDQVFNVPGNYYGYNDAKALCSAYGSRLATYNEVESAYNNGAEWCNYGWSDGQMALFPTQNKTFNNLQKIKGHEHDCGRPGVNGGYIANPLVKFGVNCYGHKPKINQEEQHLMDVTTPYPKTKEDIVMEQRIAYWKNKLDEILVSPFNYTTWSKI</sequence>
<dbReference type="PROSITE" id="PS50963">
    <property type="entry name" value="LINK_2"/>
    <property type="match status" value="1"/>
</dbReference>
<evidence type="ECO:0000256" key="1">
    <source>
        <dbReference type="ARBA" id="ARBA00023157"/>
    </source>
</evidence>
<evidence type="ECO:0000259" key="3">
    <source>
        <dbReference type="PROSITE" id="PS50963"/>
    </source>
</evidence>
<keyword evidence="2" id="KW-0472">Membrane</keyword>
<keyword evidence="2" id="KW-0812">Transmembrane</keyword>
<organism evidence="4">
    <name type="scientific">viral metagenome</name>
    <dbReference type="NCBI Taxonomy" id="1070528"/>
    <lineage>
        <taxon>unclassified sequences</taxon>
        <taxon>metagenomes</taxon>
        <taxon>organismal metagenomes</taxon>
    </lineage>
</organism>
<dbReference type="GO" id="GO:0005540">
    <property type="term" value="F:hyaluronic acid binding"/>
    <property type="evidence" value="ECO:0007669"/>
    <property type="project" value="InterPro"/>
</dbReference>
<keyword evidence="2" id="KW-1133">Transmembrane helix</keyword>
<dbReference type="AlphaFoldDB" id="A0A6C0DSV0"/>
<feature type="domain" description="Link" evidence="3">
    <location>
        <begin position="130"/>
        <end position="230"/>
    </location>
</feature>
<dbReference type="EMBL" id="MN739668">
    <property type="protein sequence ID" value="QHT19664.1"/>
    <property type="molecule type" value="Genomic_DNA"/>
</dbReference>
<dbReference type="Pfam" id="PF00193">
    <property type="entry name" value="Xlink"/>
    <property type="match status" value="1"/>
</dbReference>